<evidence type="ECO:0000256" key="3">
    <source>
        <dbReference type="SAM" id="Coils"/>
    </source>
</evidence>
<accession>A0A9Q0LC47</accession>
<sequence>MGQTESLETKPTKPYVYLHDRENRIYRNRLSKGKDLTDRFEPDIFTRYDLLLSNAKKYKDKPALGKRKIEGNKLGDYEWITFEQFADIAIQFGSALKELGLKKGDSVAIYMKNCIPWRVAEDGSYAFSFVPVSLYDTLGEDSTEFILKHSDVQFVICSNDKIDKILDAKAKCEYLKYVVSSEPLSDEQIEKGKKAGMIFMNYDDFLESGKKANHKPEPPSPDDLATLMYTSGTTGNPKGVMLNHRNLIGAAAGGGMTAQYDVIEDDIFFSYLPLAHILERSLHGYFSSEGMGIGFYSGDIRNIMSDIQALKPTIMAGVPRIYSRIYDRVVSTIEQGGAFQKFMFDQAFAARQEALKEGRETPIWDKLVFNKLKAKLGGRMRMIISGSAPLSEIHHSFFRVCFCNATIQGYGMTETGASGTIGCCKMVSSGNVGFPSTCDEVKLVDVPEMGYVSDDTQQSGEIWIRGYNVFQGYYKDPEKTKETLTEDGWVMTGDIGRWNPNGTLSIIDRKKNIFKLAQGEYVAAEFLESIFVRCSAIAQIFVYGNSFQNYLVAIVVPDVEYLETIKQDLELEKINSDTLKNNKKIKGFILKQIDQKAKEENLKGFEVIKNILIEPDPFTIENSRLTDTMKIKRFQLAKDYSKEIEILYQELEEMQKEREKAILKQELEREKQNQQK</sequence>
<dbReference type="GO" id="GO:0016020">
    <property type="term" value="C:membrane"/>
    <property type="evidence" value="ECO:0007669"/>
    <property type="project" value="TreeGrafter"/>
</dbReference>
<dbReference type="EMBL" id="JAPDFW010000103">
    <property type="protein sequence ID" value="KAJ5069649.1"/>
    <property type="molecule type" value="Genomic_DNA"/>
</dbReference>
<dbReference type="InterPro" id="IPR020459">
    <property type="entry name" value="AMP-binding"/>
</dbReference>
<dbReference type="GO" id="GO:0004467">
    <property type="term" value="F:long-chain fatty acid-CoA ligase activity"/>
    <property type="evidence" value="ECO:0007669"/>
    <property type="project" value="TreeGrafter"/>
</dbReference>
<dbReference type="OrthoDB" id="1700726at2759"/>
<dbReference type="AlphaFoldDB" id="A0A9Q0LC47"/>
<organism evidence="5 6">
    <name type="scientific">Anaeramoeba ignava</name>
    <name type="common">Anaerobic marine amoeba</name>
    <dbReference type="NCBI Taxonomy" id="1746090"/>
    <lineage>
        <taxon>Eukaryota</taxon>
        <taxon>Metamonada</taxon>
        <taxon>Anaeramoebidae</taxon>
        <taxon>Anaeramoeba</taxon>
    </lineage>
</organism>
<dbReference type="InterPro" id="IPR042099">
    <property type="entry name" value="ANL_N_sf"/>
</dbReference>
<keyword evidence="3" id="KW-0175">Coiled coil</keyword>
<dbReference type="PROSITE" id="PS00455">
    <property type="entry name" value="AMP_BINDING"/>
    <property type="match status" value="1"/>
</dbReference>
<protein>
    <submittedName>
        <fullName evidence="5">Long-chain-fatty-acid--coa ligase 5</fullName>
    </submittedName>
</protein>
<keyword evidence="5" id="KW-0436">Ligase</keyword>
<evidence type="ECO:0000256" key="2">
    <source>
        <dbReference type="ARBA" id="ARBA00022840"/>
    </source>
</evidence>
<evidence type="ECO:0000313" key="5">
    <source>
        <dbReference type="EMBL" id="KAJ5069649.1"/>
    </source>
</evidence>
<dbReference type="InterPro" id="IPR020845">
    <property type="entry name" value="AMP-binding_CS"/>
</dbReference>
<keyword evidence="2" id="KW-0067">ATP-binding</keyword>
<name>A0A9Q0LC47_ANAIG</name>
<dbReference type="SUPFAM" id="SSF56801">
    <property type="entry name" value="Acetyl-CoA synthetase-like"/>
    <property type="match status" value="1"/>
</dbReference>
<reference evidence="5" key="1">
    <citation type="submission" date="2022-10" db="EMBL/GenBank/DDBJ databases">
        <title>Novel sulphate-reducing endosymbionts in the free-living metamonad Anaeramoeba.</title>
        <authorList>
            <person name="Jerlstrom-Hultqvist J."/>
            <person name="Cepicka I."/>
            <person name="Gallot-Lavallee L."/>
            <person name="Salas-Leiva D."/>
            <person name="Curtis B.A."/>
            <person name="Zahonova K."/>
            <person name="Pipaliya S."/>
            <person name="Dacks J."/>
            <person name="Roger A.J."/>
        </authorList>
    </citation>
    <scope>NUCLEOTIDE SEQUENCE</scope>
    <source>
        <strain evidence="5">BMAN</strain>
    </source>
</reference>
<dbReference type="GO" id="GO:0005524">
    <property type="term" value="F:ATP binding"/>
    <property type="evidence" value="ECO:0007669"/>
    <property type="project" value="UniProtKB-KW"/>
</dbReference>
<dbReference type="Gene3D" id="3.40.50.12780">
    <property type="entry name" value="N-terminal domain of ligase-like"/>
    <property type="match status" value="1"/>
</dbReference>
<dbReference type="Proteomes" id="UP001149090">
    <property type="component" value="Unassembled WGS sequence"/>
</dbReference>
<dbReference type="Pfam" id="PF00501">
    <property type="entry name" value="AMP-binding"/>
    <property type="match status" value="1"/>
</dbReference>
<dbReference type="PRINTS" id="PR00154">
    <property type="entry name" value="AMPBINDING"/>
</dbReference>
<gene>
    <name evidence="5" type="ORF">M0811_02226</name>
</gene>
<feature type="domain" description="AMP-dependent synthetase/ligase" evidence="4">
    <location>
        <begin position="54"/>
        <end position="474"/>
    </location>
</feature>
<keyword evidence="6" id="KW-1185">Reference proteome</keyword>
<dbReference type="PANTHER" id="PTHR43272:SF33">
    <property type="entry name" value="AMP-BINDING DOMAIN-CONTAINING PROTEIN-RELATED"/>
    <property type="match status" value="1"/>
</dbReference>
<evidence type="ECO:0000256" key="1">
    <source>
        <dbReference type="ARBA" id="ARBA00022741"/>
    </source>
</evidence>
<feature type="coiled-coil region" evidence="3">
    <location>
        <begin position="637"/>
        <end position="673"/>
    </location>
</feature>
<evidence type="ECO:0000259" key="4">
    <source>
        <dbReference type="Pfam" id="PF00501"/>
    </source>
</evidence>
<keyword evidence="1" id="KW-0547">Nucleotide-binding</keyword>
<dbReference type="GO" id="GO:0005783">
    <property type="term" value="C:endoplasmic reticulum"/>
    <property type="evidence" value="ECO:0007669"/>
    <property type="project" value="TreeGrafter"/>
</dbReference>
<proteinExistence type="predicted"/>
<comment type="caution">
    <text evidence="5">The sequence shown here is derived from an EMBL/GenBank/DDBJ whole genome shotgun (WGS) entry which is preliminary data.</text>
</comment>
<dbReference type="OMA" id="IWHSYER"/>
<evidence type="ECO:0000313" key="6">
    <source>
        <dbReference type="Proteomes" id="UP001149090"/>
    </source>
</evidence>
<dbReference type="PANTHER" id="PTHR43272">
    <property type="entry name" value="LONG-CHAIN-FATTY-ACID--COA LIGASE"/>
    <property type="match status" value="1"/>
</dbReference>
<dbReference type="InterPro" id="IPR000873">
    <property type="entry name" value="AMP-dep_synth/lig_dom"/>
</dbReference>